<gene>
    <name evidence="13" type="ORF">BZA70DRAFT_311378</name>
</gene>
<dbReference type="PANTHER" id="PTHR12246">
    <property type="entry name" value="PALMITOYLTRANSFERASE ZDHHC16"/>
    <property type="match status" value="1"/>
</dbReference>
<keyword evidence="8 10" id="KW-0012">Acyltransferase</keyword>
<evidence type="ECO:0000256" key="2">
    <source>
        <dbReference type="ARBA" id="ARBA00022679"/>
    </source>
</evidence>
<dbReference type="EMBL" id="JBBJBU010000007">
    <property type="protein sequence ID" value="KAK7204899.1"/>
    <property type="molecule type" value="Genomic_DNA"/>
</dbReference>
<comment type="caution">
    <text evidence="13">The sequence shown here is derived from an EMBL/GenBank/DDBJ whole genome shotgun (WGS) entry which is preliminary data.</text>
</comment>
<feature type="transmembrane region" description="Helical" evidence="10">
    <location>
        <begin position="169"/>
        <end position="191"/>
    </location>
</feature>
<keyword evidence="4 10" id="KW-1133">Transmembrane helix</keyword>
<dbReference type="Pfam" id="PF01529">
    <property type="entry name" value="DHHC"/>
    <property type="match status" value="1"/>
</dbReference>
<evidence type="ECO:0000256" key="3">
    <source>
        <dbReference type="ARBA" id="ARBA00022692"/>
    </source>
</evidence>
<evidence type="ECO:0000313" key="14">
    <source>
        <dbReference type="Proteomes" id="UP001498771"/>
    </source>
</evidence>
<comment type="similarity">
    <text evidence="10">Belongs to the DHHC palmitoyltransferase family.</text>
</comment>
<evidence type="ECO:0000256" key="7">
    <source>
        <dbReference type="ARBA" id="ARBA00023288"/>
    </source>
</evidence>
<name>A0ABR1F4Y0_9ASCO</name>
<evidence type="ECO:0000256" key="11">
    <source>
        <dbReference type="SAM" id="MobiDB-lite"/>
    </source>
</evidence>
<feature type="transmembrane region" description="Helical" evidence="10">
    <location>
        <begin position="41"/>
        <end position="59"/>
    </location>
</feature>
<keyword evidence="2 10" id="KW-0808">Transferase</keyword>
<dbReference type="Proteomes" id="UP001498771">
    <property type="component" value="Unassembled WGS sequence"/>
</dbReference>
<dbReference type="GeneID" id="90040464"/>
<feature type="transmembrane region" description="Helical" evidence="10">
    <location>
        <begin position="129"/>
        <end position="149"/>
    </location>
</feature>
<evidence type="ECO:0000256" key="1">
    <source>
        <dbReference type="ARBA" id="ARBA00004141"/>
    </source>
</evidence>
<keyword evidence="3 10" id="KW-0812">Transmembrane</keyword>
<evidence type="ECO:0000256" key="10">
    <source>
        <dbReference type="RuleBase" id="RU079119"/>
    </source>
</evidence>
<dbReference type="PROSITE" id="PS50216">
    <property type="entry name" value="DHHC"/>
    <property type="match status" value="1"/>
</dbReference>
<comment type="catalytic activity">
    <reaction evidence="9 10">
        <text>L-cysteinyl-[protein] + hexadecanoyl-CoA = S-hexadecanoyl-L-cysteinyl-[protein] + CoA</text>
        <dbReference type="Rhea" id="RHEA:36683"/>
        <dbReference type="Rhea" id="RHEA-COMP:10131"/>
        <dbReference type="Rhea" id="RHEA-COMP:11032"/>
        <dbReference type="ChEBI" id="CHEBI:29950"/>
        <dbReference type="ChEBI" id="CHEBI:57287"/>
        <dbReference type="ChEBI" id="CHEBI:57379"/>
        <dbReference type="ChEBI" id="CHEBI:74151"/>
        <dbReference type="EC" id="2.3.1.225"/>
    </reaction>
</comment>
<evidence type="ECO:0000256" key="9">
    <source>
        <dbReference type="ARBA" id="ARBA00048048"/>
    </source>
</evidence>
<dbReference type="RefSeq" id="XP_064767932.1">
    <property type="nucleotide sequence ID" value="XM_064914952.1"/>
</dbReference>
<evidence type="ECO:0000259" key="12">
    <source>
        <dbReference type="Pfam" id="PF01529"/>
    </source>
</evidence>
<feature type="region of interest" description="Disordered" evidence="11">
    <location>
        <begin position="271"/>
        <end position="354"/>
    </location>
</feature>
<sequence>MVKQLKWRFLGILVPSLLIAGLGHGGDWLILRHRLSESELRWHRIRIFLIWFTYALAVLRPAGSPPRPDFRPDEALAKLCTFCKKCNAIKPPRTHHCKICKTCVLKMDHHCPWTNNCVGHRNLLYFVRFLTSAVWGLTTFFFTLCGRIMDLWESRHRPMLDSMITKTELTATLIMTPVTLLVWFSLAILLIRTLWNLCLNTTLIESWEKERVEGQIRRGRLPQNTGDFPYDLGSPIDNLRAGLGPFLSWFNPFSEPDGDGMHFEMIEEADLDKPWPPADPDETPIYRHNERPLPPSFTEQRRRQTHSGQAAGQPFFNERVQDEQTYGDRIRRSDGYDGGSDSEPDEGASAEEYWRKDKWQSWDGDRLEDFGVDAEAEVYSMEEATDDNEPQGNTFDSEDVPLGIVKRKLVSS</sequence>
<feature type="compositionally biased region" description="Acidic residues" evidence="11">
    <location>
        <begin position="340"/>
        <end position="349"/>
    </location>
</feature>
<dbReference type="EC" id="2.3.1.225" evidence="10"/>
<dbReference type="InterPro" id="IPR001594">
    <property type="entry name" value="Palmitoyltrfase_DHHC"/>
</dbReference>
<evidence type="ECO:0000256" key="8">
    <source>
        <dbReference type="ARBA" id="ARBA00023315"/>
    </source>
</evidence>
<evidence type="ECO:0000313" key="13">
    <source>
        <dbReference type="EMBL" id="KAK7204899.1"/>
    </source>
</evidence>
<feature type="domain" description="Palmitoyltransferase DHHC" evidence="12">
    <location>
        <begin position="81"/>
        <end position="209"/>
    </location>
</feature>
<comment type="domain">
    <text evidence="10">The DHHC domain is required for palmitoyltransferase activity.</text>
</comment>
<protein>
    <recommendedName>
        <fullName evidence="10">Palmitoyltransferase</fullName>
        <ecNumber evidence="10">2.3.1.225</ecNumber>
    </recommendedName>
</protein>
<keyword evidence="5 10" id="KW-0472">Membrane</keyword>
<feature type="compositionally biased region" description="Basic and acidic residues" evidence="11">
    <location>
        <begin position="319"/>
        <end position="335"/>
    </location>
</feature>
<dbReference type="InterPro" id="IPR039859">
    <property type="entry name" value="PFA4/ZDH16/20/ERF2-like"/>
</dbReference>
<organism evidence="13 14">
    <name type="scientific">Myxozyma melibiosi</name>
    <dbReference type="NCBI Taxonomy" id="54550"/>
    <lineage>
        <taxon>Eukaryota</taxon>
        <taxon>Fungi</taxon>
        <taxon>Dikarya</taxon>
        <taxon>Ascomycota</taxon>
        <taxon>Saccharomycotina</taxon>
        <taxon>Lipomycetes</taxon>
        <taxon>Lipomycetales</taxon>
        <taxon>Lipomycetaceae</taxon>
        <taxon>Myxozyma</taxon>
    </lineage>
</organism>
<reference evidence="13 14" key="1">
    <citation type="submission" date="2024-03" db="EMBL/GenBank/DDBJ databases">
        <title>Genome-scale model development and genomic sequencing of the oleaginous clade Lipomyces.</title>
        <authorList>
            <consortium name="Lawrence Berkeley National Laboratory"/>
            <person name="Czajka J.J."/>
            <person name="Han Y."/>
            <person name="Kim J."/>
            <person name="Mondo S.J."/>
            <person name="Hofstad B.A."/>
            <person name="Robles A."/>
            <person name="Haridas S."/>
            <person name="Riley R."/>
            <person name="LaButti K."/>
            <person name="Pangilinan J."/>
            <person name="Andreopoulos W."/>
            <person name="Lipzen A."/>
            <person name="Yan J."/>
            <person name="Wang M."/>
            <person name="Ng V."/>
            <person name="Grigoriev I.V."/>
            <person name="Spatafora J.W."/>
            <person name="Magnuson J.K."/>
            <person name="Baker S.E."/>
            <person name="Pomraning K.R."/>
        </authorList>
    </citation>
    <scope>NUCLEOTIDE SEQUENCE [LARGE SCALE GENOMIC DNA]</scope>
    <source>
        <strain evidence="13 14">Phaff 52-87</strain>
    </source>
</reference>
<keyword evidence="7" id="KW-0449">Lipoprotein</keyword>
<comment type="subcellular location">
    <subcellularLocation>
        <location evidence="1">Membrane</location>
        <topology evidence="1">Multi-pass membrane protein</topology>
    </subcellularLocation>
</comment>
<evidence type="ECO:0000256" key="4">
    <source>
        <dbReference type="ARBA" id="ARBA00022989"/>
    </source>
</evidence>
<keyword evidence="6" id="KW-0564">Palmitate</keyword>
<evidence type="ECO:0000256" key="5">
    <source>
        <dbReference type="ARBA" id="ARBA00023136"/>
    </source>
</evidence>
<keyword evidence="14" id="KW-1185">Reference proteome</keyword>
<accession>A0ABR1F4Y0</accession>
<proteinExistence type="inferred from homology"/>
<evidence type="ECO:0000256" key="6">
    <source>
        <dbReference type="ARBA" id="ARBA00023139"/>
    </source>
</evidence>